<dbReference type="InterPro" id="IPR009057">
    <property type="entry name" value="Homeodomain-like_sf"/>
</dbReference>
<sequence>MLQRKRDTKGMKKNNEGERQNNVIDKVVTGKEFREWTEDLHVRFMQVVHQLGEGRKFTSLIIFFYRCFPKEIVEVMSLPGLTRMQVASHLQRSKNVPHETKSSFRKFRVMPYLQANVPNQQWNQDQIQRGTEYSFPTHNTKNTFARGETSIQQLYRPQFQVQPHYLNINNSFNNPFLSPQTNVTGELQQRGPLFGMLGSQGLQDSIIGNTNFWRAMTLNNEDNLTEKNYNFDLNVVEGATYSGSRIVSSTYIGNAIINNYNLNVIADNVTTYSSSAMMSDTYVENVTINGLGETNTNANSQQYVGEPIMSGPRNIVVASHENYVVGSNSNEKENSDAYLNFNNMDYLFQNLGPSGANLPNEQGNEFDQVYSNNQNLGPPSANLPNQQDSEFDQVYSDDQNLGPPSANLPNEHDSEFDQVYFDDQVTGASTPDSQE</sequence>
<dbReference type="SUPFAM" id="SSF46689">
    <property type="entry name" value="Homeodomain-like"/>
    <property type="match status" value="1"/>
</dbReference>
<feature type="compositionally biased region" description="Polar residues" evidence="4">
    <location>
        <begin position="426"/>
        <end position="435"/>
    </location>
</feature>
<evidence type="ECO:0000256" key="4">
    <source>
        <dbReference type="SAM" id="MobiDB-lite"/>
    </source>
</evidence>
<reference evidence="5 6" key="1">
    <citation type="submission" date="2020-09" db="EMBL/GenBank/DDBJ databases">
        <title>De no assembly of potato wild relative species, Solanum commersonii.</title>
        <authorList>
            <person name="Cho K."/>
        </authorList>
    </citation>
    <scope>NUCLEOTIDE SEQUENCE [LARGE SCALE GENOMIC DNA]</scope>
    <source>
        <strain evidence="5">LZ3.2</strain>
        <tissue evidence="5">Leaf</tissue>
    </source>
</reference>
<dbReference type="PANTHER" id="PTHR31442">
    <property type="entry name" value="HOMEODOMAIN-LIKE SUPERFAMILY PROTEIN-RELATED"/>
    <property type="match status" value="1"/>
</dbReference>
<evidence type="ECO:0000256" key="1">
    <source>
        <dbReference type="ARBA" id="ARBA00023015"/>
    </source>
</evidence>
<dbReference type="EMBL" id="JACXVP010000002">
    <property type="protein sequence ID" value="KAG5620897.1"/>
    <property type="molecule type" value="Genomic_DNA"/>
</dbReference>
<dbReference type="Gene3D" id="1.10.10.60">
    <property type="entry name" value="Homeodomain-like"/>
    <property type="match status" value="1"/>
</dbReference>
<evidence type="ECO:0000313" key="6">
    <source>
        <dbReference type="Proteomes" id="UP000824120"/>
    </source>
</evidence>
<dbReference type="PANTHER" id="PTHR31442:SF32">
    <property type="entry name" value="TWO-COMPONENT RESPONSE REGULATOR ORR21-LIKE"/>
    <property type="match status" value="1"/>
</dbReference>
<feature type="region of interest" description="Disordered" evidence="4">
    <location>
        <begin position="1"/>
        <end position="21"/>
    </location>
</feature>
<evidence type="ECO:0000256" key="3">
    <source>
        <dbReference type="ARBA" id="ARBA00023242"/>
    </source>
</evidence>
<organism evidence="5 6">
    <name type="scientific">Solanum commersonii</name>
    <name type="common">Commerson's wild potato</name>
    <name type="synonym">Commerson's nightshade</name>
    <dbReference type="NCBI Taxonomy" id="4109"/>
    <lineage>
        <taxon>Eukaryota</taxon>
        <taxon>Viridiplantae</taxon>
        <taxon>Streptophyta</taxon>
        <taxon>Embryophyta</taxon>
        <taxon>Tracheophyta</taxon>
        <taxon>Spermatophyta</taxon>
        <taxon>Magnoliopsida</taxon>
        <taxon>eudicotyledons</taxon>
        <taxon>Gunneridae</taxon>
        <taxon>Pentapetalae</taxon>
        <taxon>asterids</taxon>
        <taxon>lamiids</taxon>
        <taxon>Solanales</taxon>
        <taxon>Solanaceae</taxon>
        <taxon>Solanoideae</taxon>
        <taxon>Solaneae</taxon>
        <taxon>Solanum</taxon>
    </lineage>
</organism>
<feature type="region of interest" description="Disordered" evidence="4">
    <location>
        <begin position="353"/>
        <end position="435"/>
    </location>
</feature>
<gene>
    <name evidence="5" type="ORF">H5410_006115</name>
</gene>
<dbReference type="InterPro" id="IPR044841">
    <property type="entry name" value="LUX/BOA-like"/>
</dbReference>
<dbReference type="NCBIfam" id="TIGR01557">
    <property type="entry name" value="myb_SHAQKYF"/>
    <property type="match status" value="1"/>
</dbReference>
<dbReference type="GO" id="GO:0003677">
    <property type="term" value="F:DNA binding"/>
    <property type="evidence" value="ECO:0007669"/>
    <property type="project" value="InterPro"/>
</dbReference>
<dbReference type="OrthoDB" id="1304696at2759"/>
<dbReference type="GO" id="GO:0005634">
    <property type="term" value="C:nucleus"/>
    <property type="evidence" value="ECO:0007669"/>
    <property type="project" value="TreeGrafter"/>
</dbReference>
<accession>A0A9J6A8S8</accession>
<dbReference type="InterPro" id="IPR006447">
    <property type="entry name" value="Myb_dom_plants"/>
</dbReference>
<evidence type="ECO:0000313" key="5">
    <source>
        <dbReference type="EMBL" id="KAG5620897.1"/>
    </source>
</evidence>
<protein>
    <submittedName>
        <fullName evidence="5">Uncharacterized protein</fullName>
    </submittedName>
</protein>
<feature type="compositionally biased region" description="Basic and acidic residues" evidence="4">
    <location>
        <begin position="1"/>
        <end position="19"/>
    </location>
</feature>
<keyword evidence="3" id="KW-0539">Nucleus</keyword>
<keyword evidence="1" id="KW-0805">Transcription regulation</keyword>
<comment type="caution">
    <text evidence="5">The sequence shown here is derived from an EMBL/GenBank/DDBJ whole genome shotgun (WGS) entry which is preliminary data.</text>
</comment>
<proteinExistence type="predicted"/>
<name>A0A9J6A8S8_SOLCO</name>
<dbReference type="AlphaFoldDB" id="A0A9J6A8S8"/>
<evidence type="ECO:0000256" key="2">
    <source>
        <dbReference type="ARBA" id="ARBA00023163"/>
    </source>
</evidence>
<feature type="compositionally biased region" description="Polar residues" evidence="4">
    <location>
        <begin position="357"/>
        <end position="388"/>
    </location>
</feature>
<keyword evidence="6" id="KW-1185">Reference proteome</keyword>
<dbReference type="Proteomes" id="UP000824120">
    <property type="component" value="Chromosome 2"/>
</dbReference>
<dbReference type="GO" id="GO:0003700">
    <property type="term" value="F:DNA-binding transcription factor activity"/>
    <property type="evidence" value="ECO:0007669"/>
    <property type="project" value="InterPro"/>
</dbReference>
<keyword evidence="2" id="KW-0804">Transcription</keyword>